<dbReference type="GO" id="GO:0016616">
    <property type="term" value="F:oxidoreductase activity, acting on the CH-OH group of donors, NAD or NADP as acceptor"/>
    <property type="evidence" value="ECO:0007669"/>
    <property type="project" value="TreeGrafter"/>
</dbReference>
<dbReference type="Proteomes" id="UP000288012">
    <property type="component" value="Unassembled WGS sequence"/>
</dbReference>
<dbReference type="AlphaFoldDB" id="A0A3S0VC19"/>
<comment type="caution">
    <text evidence="1">The sequence shown here is derived from an EMBL/GenBank/DDBJ whole genome shotgun (WGS) entry which is preliminary data.</text>
</comment>
<dbReference type="Gene3D" id="3.40.50.720">
    <property type="entry name" value="NAD(P)-binding Rossmann-like Domain"/>
    <property type="match status" value="1"/>
</dbReference>
<dbReference type="PANTHER" id="PTHR45458">
    <property type="entry name" value="SHORT-CHAIN DEHYDROGENASE/REDUCTASE SDR"/>
    <property type="match status" value="1"/>
</dbReference>
<proteinExistence type="predicted"/>
<sequence>MNTVFITGANRGIGFEFAKQLCAQGMQVIATCRKPKDAHALKTLQKQYKNLTIKTLDISKTNDIVALAQEFGKTPIDWLINNAGISGESGVTIGNIARENFLHLVEVNCFGPLKLSEALLPSLKLGQGKLIVCISSKMGSISSNEQGRSYAYRTSKAALNCAMRSFALDVAQDNINVMLLHPGWVKTDLGGPNAPLTPHASVNHMLTVIDKYKHNSHAEVLRGYDDSMIPW</sequence>
<dbReference type="EMBL" id="RZGR01000001">
    <property type="protein sequence ID" value="RUQ91577.1"/>
    <property type="molecule type" value="Genomic_DNA"/>
</dbReference>
<dbReference type="InterPro" id="IPR052184">
    <property type="entry name" value="SDR_enzymes"/>
</dbReference>
<reference evidence="1 2" key="1">
    <citation type="submission" date="2018-12" db="EMBL/GenBank/DDBJ databases">
        <title>Legionella sp,whole genome shotgun sequence.</title>
        <authorList>
            <person name="Wu H."/>
        </authorList>
    </citation>
    <scope>NUCLEOTIDE SEQUENCE [LARGE SCALE GENOMIC DNA]</scope>
    <source>
        <strain evidence="2">km714</strain>
    </source>
</reference>
<dbReference type="InterPro" id="IPR002347">
    <property type="entry name" value="SDR_fam"/>
</dbReference>
<accession>A0A3S0VC19</accession>
<organism evidence="1 2">
    <name type="scientific">Legionella septentrionalis</name>
    <dbReference type="NCBI Taxonomy" id="2498109"/>
    <lineage>
        <taxon>Bacteria</taxon>
        <taxon>Pseudomonadati</taxon>
        <taxon>Pseudomonadota</taxon>
        <taxon>Gammaproteobacteria</taxon>
        <taxon>Legionellales</taxon>
        <taxon>Legionellaceae</taxon>
        <taxon>Legionella</taxon>
    </lineage>
</organism>
<gene>
    <name evidence="1" type="ORF">EKM59_00520</name>
</gene>
<dbReference type="CDD" id="cd05325">
    <property type="entry name" value="carb_red_sniffer_like_SDR_c"/>
    <property type="match status" value="1"/>
</dbReference>
<dbReference type="SUPFAM" id="SSF51735">
    <property type="entry name" value="NAD(P)-binding Rossmann-fold domains"/>
    <property type="match status" value="1"/>
</dbReference>
<keyword evidence="2" id="KW-1185">Reference proteome</keyword>
<dbReference type="PRINTS" id="PR00081">
    <property type="entry name" value="GDHRDH"/>
</dbReference>
<name>A0A3S0VC19_9GAMM</name>
<protein>
    <submittedName>
        <fullName evidence="1">SDR family oxidoreductase</fullName>
    </submittedName>
</protein>
<dbReference type="InterPro" id="IPR036291">
    <property type="entry name" value="NAD(P)-bd_dom_sf"/>
</dbReference>
<dbReference type="OrthoDB" id="9810734at2"/>
<dbReference type="RefSeq" id="WP_126953837.1">
    <property type="nucleotide sequence ID" value="NZ_RZGR01000001.1"/>
</dbReference>
<dbReference type="Pfam" id="PF00106">
    <property type="entry name" value="adh_short"/>
    <property type="match status" value="1"/>
</dbReference>
<dbReference type="PANTHER" id="PTHR45458:SF1">
    <property type="entry name" value="SHORT CHAIN DEHYDROGENASE"/>
    <property type="match status" value="1"/>
</dbReference>
<evidence type="ECO:0000313" key="2">
    <source>
        <dbReference type="Proteomes" id="UP000288012"/>
    </source>
</evidence>
<evidence type="ECO:0000313" key="1">
    <source>
        <dbReference type="EMBL" id="RUQ91577.1"/>
    </source>
</evidence>